<organism evidence="10 11">
    <name type="scientific">Anaerobranca gottschalkii DSM 13577</name>
    <dbReference type="NCBI Taxonomy" id="1120990"/>
    <lineage>
        <taxon>Bacteria</taxon>
        <taxon>Bacillati</taxon>
        <taxon>Bacillota</taxon>
        <taxon>Clostridia</taxon>
        <taxon>Eubacteriales</taxon>
        <taxon>Proteinivoracaceae</taxon>
        <taxon>Anaerobranca</taxon>
    </lineage>
</organism>
<evidence type="ECO:0000256" key="3">
    <source>
        <dbReference type="ARBA" id="ARBA00022485"/>
    </source>
</evidence>
<dbReference type="EMBL" id="FOIF01000013">
    <property type="protein sequence ID" value="SES84963.1"/>
    <property type="molecule type" value="Genomic_DNA"/>
</dbReference>
<dbReference type="SUPFAM" id="SSF56228">
    <property type="entry name" value="Aldehyde ferredoxin oxidoreductase, N-terminal domain"/>
    <property type="match status" value="1"/>
</dbReference>
<feature type="domain" description="Aldehyde ferredoxin oxidoreductase N-terminal" evidence="9">
    <location>
        <begin position="4"/>
        <end position="206"/>
    </location>
</feature>
<dbReference type="InterPro" id="IPR013983">
    <property type="entry name" value="Ald_Fedxn_OxRdtase_N"/>
</dbReference>
<keyword evidence="7" id="KW-0411">Iron-sulfur</keyword>
<evidence type="ECO:0000256" key="8">
    <source>
        <dbReference type="ARBA" id="ARBA00049934"/>
    </source>
</evidence>
<dbReference type="Gene3D" id="1.10.569.10">
    <property type="entry name" value="Aldehyde Ferredoxin Oxidoreductase Protein, subunit A, domain 2"/>
    <property type="match status" value="1"/>
</dbReference>
<dbReference type="GO" id="GO:0016625">
    <property type="term" value="F:oxidoreductase activity, acting on the aldehyde or oxo group of donors, iron-sulfur protein as acceptor"/>
    <property type="evidence" value="ECO:0007669"/>
    <property type="project" value="InterPro"/>
</dbReference>
<comment type="cofactor">
    <cofactor evidence="8">
        <name>tungstopterin</name>
        <dbReference type="ChEBI" id="CHEBI:30402"/>
    </cofactor>
</comment>
<dbReference type="Gene3D" id="1.10.599.10">
    <property type="entry name" value="Aldehyde Ferredoxin Oxidoreductase Protein, subunit A, domain 3"/>
    <property type="match status" value="1"/>
</dbReference>
<keyword evidence="3" id="KW-0004">4Fe-4S</keyword>
<dbReference type="AlphaFoldDB" id="A0A1H9ZTC9"/>
<evidence type="ECO:0000256" key="7">
    <source>
        <dbReference type="ARBA" id="ARBA00023014"/>
    </source>
</evidence>
<evidence type="ECO:0000259" key="9">
    <source>
        <dbReference type="SMART" id="SM00790"/>
    </source>
</evidence>
<dbReference type="STRING" id="1120990.SAMN03080614_10135"/>
<dbReference type="GO" id="GO:0046872">
    <property type="term" value="F:metal ion binding"/>
    <property type="evidence" value="ECO:0007669"/>
    <property type="project" value="UniProtKB-KW"/>
</dbReference>
<dbReference type="RefSeq" id="WP_091349845.1">
    <property type="nucleotide sequence ID" value="NZ_FOIF01000013.1"/>
</dbReference>
<dbReference type="InterPro" id="IPR051919">
    <property type="entry name" value="W-dependent_AOR"/>
</dbReference>
<evidence type="ECO:0000313" key="11">
    <source>
        <dbReference type="Proteomes" id="UP000243819"/>
    </source>
</evidence>
<evidence type="ECO:0000313" key="10">
    <source>
        <dbReference type="EMBL" id="SES84963.1"/>
    </source>
</evidence>
<dbReference type="OrthoDB" id="9763894at2"/>
<accession>A0A1H9ZTC9</accession>
<evidence type="ECO:0000256" key="4">
    <source>
        <dbReference type="ARBA" id="ARBA00022723"/>
    </source>
</evidence>
<dbReference type="InterPro" id="IPR013985">
    <property type="entry name" value="Ald_Fedxn_OxRdtase_dom3"/>
</dbReference>
<dbReference type="SUPFAM" id="SSF48310">
    <property type="entry name" value="Aldehyde ferredoxin oxidoreductase, C-terminal domains"/>
    <property type="match status" value="1"/>
</dbReference>
<dbReference type="InterPro" id="IPR036503">
    <property type="entry name" value="Ald_Fedxn_OxRdtase_N_sf"/>
</dbReference>
<keyword evidence="4" id="KW-0479">Metal-binding</keyword>
<evidence type="ECO:0000256" key="1">
    <source>
        <dbReference type="ARBA" id="ARBA00001966"/>
    </source>
</evidence>
<sequence length="596" mass="64800">MHGYRGKILRVNLTERTCKVEDLDLNLAKKYLGGRGLGEKLFMDEVDPKVDPFSPENKFLVVTGPLTGTPTPTGGRYMVVTKSPLSDTIACSNSGGFWGAELKFAGYDVIIVEGKADKPVYIHIEDDMVEIKDAQHLWGKVVSETTEVLKGELGEKVKVLTIGPAGEKLSRIAAVMNDLYRAAGRSGVGAVMGSKNLKAIVVKGSGKPQIAAEDKLKEVVASCMKKIKENGVTGQGLPTYGTAVLVNIINENGVFPTNNFQKSVFANAEEISGETLAEKYLIKKDVCYRCPIGCGRYCKVDDIEGGGPEYETIWAFGADCGVSDLGAIIKANFWCNELGLDTISAGATIAAAMELYQRGYIKEEDTNGIPLEFGNSEAVIQWTKRIGYREGIGDKMAEGSYRLGESYGVPELSMSVKKLELPAYDPRGIKGQGLQYATSNRGGCHVRGYLISPEILGLPEKLDRFSLEGKAQWAKTFQDLTAAIDSLGLCLFTSFALGPQEYADLYNAVVGTDFSGEDILTAGERIWNIEKLFNLKAGLTKGDDTLPKRLLNEPIPDGPSKGNVHQLEELLPQYYQVRGWDEEGVPKEETLAKLGI</sequence>
<dbReference type="GO" id="GO:0051539">
    <property type="term" value="F:4 iron, 4 sulfur cluster binding"/>
    <property type="evidence" value="ECO:0007669"/>
    <property type="project" value="UniProtKB-KW"/>
</dbReference>
<dbReference type="GO" id="GO:0009055">
    <property type="term" value="F:electron transfer activity"/>
    <property type="evidence" value="ECO:0007669"/>
    <property type="project" value="InterPro"/>
</dbReference>
<proteinExistence type="inferred from homology"/>
<dbReference type="Pfam" id="PF01314">
    <property type="entry name" value="AFOR_C"/>
    <property type="match status" value="1"/>
</dbReference>
<dbReference type="PANTHER" id="PTHR30038">
    <property type="entry name" value="ALDEHYDE FERREDOXIN OXIDOREDUCTASE"/>
    <property type="match status" value="1"/>
</dbReference>
<keyword evidence="11" id="KW-1185">Reference proteome</keyword>
<comment type="similarity">
    <text evidence="2">Belongs to the AOR/FOR family.</text>
</comment>
<gene>
    <name evidence="10" type="ORF">SAMN03080614_10135</name>
</gene>
<dbReference type="Pfam" id="PF02730">
    <property type="entry name" value="AFOR_N"/>
    <property type="match status" value="1"/>
</dbReference>
<name>A0A1H9ZTC9_9FIRM</name>
<keyword evidence="6" id="KW-0408">Iron</keyword>
<evidence type="ECO:0000256" key="2">
    <source>
        <dbReference type="ARBA" id="ARBA00011032"/>
    </source>
</evidence>
<evidence type="ECO:0000256" key="6">
    <source>
        <dbReference type="ARBA" id="ARBA00023004"/>
    </source>
</evidence>
<dbReference type="PANTHER" id="PTHR30038:SF0">
    <property type="entry name" value="TUNGSTEN-CONTAINING ALDEHYDE FERREDOXIN OXIDOREDUCTASE"/>
    <property type="match status" value="1"/>
</dbReference>
<dbReference type="InterPro" id="IPR001203">
    <property type="entry name" value="OxRdtase_Ald_Fedxn_C"/>
</dbReference>
<dbReference type="SMART" id="SM00790">
    <property type="entry name" value="AFOR_N"/>
    <property type="match status" value="1"/>
</dbReference>
<protein>
    <submittedName>
        <fullName evidence="10">Aldehyde:ferredoxin oxidoreductase</fullName>
    </submittedName>
</protein>
<keyword evidence="5" id="KW-0560">Oxidoreductase</keyword>
<reference evidence="11" key="1">
    <citation type="submission" date="2016-10" db="EMBL/GenBank/DDBJ databases">
        <authorList>
            <person name="Varghese N."/>
            <person name="Submissions S."/>
        </authorList>
    </citation>
    <scope>NUCLEOTIDE SEQUENCE [LARGE SCALE GENOMIC DNA]</scope>
    <source>
        <strain evidence="11">DSM 13577</strain>
    </source>
</reference>
<dbReference type="Gene3D" id="3.60.9.10">
    <property type="entry name" value="Aldehyde ferredoxin oxidoreductase, N-terminal domain"/>
    <property type="match status" value="1"/>
</dbReference>
<dbReference type="InterPro" id="IPR013984">
    <property type="entry name" value="Ald_Fedxn_OxRdtase_dom2"/>
</dbReference>
<comment type="cofactor">
    <cofactor evidence="1">
        <name>[4Fe-4S] cluster</name>
        <dbReference type="ChEBI" id="CHEBI:49883"/>
    </cofactor>
</comment>
<evidence type="ECO:0000256" key="5">
    <source>
        <dbReference type="ARBA" id="ARBA00023002"/>
    </source>
</evidence>
<dbReference type="InterPro" id="IPR036021">
    <property type="entry name" value="Tungsten_al_ferr_oxy-like_C"/>
</dbReference>
<dbReference type="Proteomes" id="UP000243819">
    <property type="component" value="Unassembled WGS sequence"/>
</dbReference>